<feature type="region of interest" description="Disordered" evidence="1">
    <location>
        <begin position="1"/>
        <end position="76"/>
    </location>
</feature>
<gene>
    <name evidence="3" type="ORF">EYC80_003803</name>
</gene>
<evidence type="ECO:0000313" key="4">
    <source>
        <dbReference type="Proteomes" id="UP000326757"/>
    </source>
</evidence>
<feature type="compositionally biased region" description="Basic and acidic residues" evidence="1">
    <location>
        <begin position="236"/>
        <end position="294"/>
    </location>
</feature>
<dbReference type="EMBL" id="VIGI01000001">
    <property type="protein sequence ID" value="KAB8304399.1"/>
    <property type="molecule type" value="Genomic_DNA"/>
</dbReference>
<dbReference type="InterPro" id="IPR039483">
    <property type="entry name" value="Meu6_PH_dom"/>
</dbReference>
<dbReference type="InterPro" id="IPR039712">
    <property type="entry name" value="Meu6"/>
</dbReference>
<comment type="caution">
    <text evidence="3">The sequence shown here is derived from an EMBL/GenBank/DDBJ whole genome shotgun (WGS) entry which is preliminary data.</text>
</comment>
<reference evidence="3 4" key="1">
    <citation type="submission" date="2019-06" db="EMBL/GenBank/DDBJ databases">
        <title>Genome Sequence of the Brown Rot Fungal Pathogen Monilinia laxa.</title>
        <authorList>
            <person name="De Miccolis Angelini R.M."/>
            <person name="Landi L."/>
            <person name="Abate D."/>
            <person name="Pollastro S."/>
            <person name="Romanazzi G."/>
            <person name="Faretra F."/>
        </authorList>
    </citation>
    <scope>NUCLEOTIDE SEQUENCE [LARGE SCALE GENOMIC DNA]</scope>
    <source>
        <strain evidence="3 4">Mlax316</strain>
    </source>
</reference>
<dbReference type="OrthoDB" id="5593352at2759"/>
<feature type="domain" description="Meiotic expression up-regulated protein 6 PH" evidence="2">
    <location>
        <begin position="94"/>
        <end position="202"/>
    </location>
</feature>
<accession>A0A5N6KMQ2</accession>
<dbReference type="InterPro" id="IPR011993">
    <property type="entry name" value="PH-like_dom_sf"/>
</dbReference>
<proteinExistence type="predicted"/>
<dbReference type="PANTHER" id="PTHR42073:SF1">
    <property type="entry name" value="MEIOTIC EXPRESSION UP-REGULATED PROTEIN 6"/>
    <property type="match status" value="1"/>
</dbReference>
<dbReference type="Pfam" id="PF15406">
    <property type="entry name" value="PH_6"/>
    <property type="match status" value="1"/>
</dbReference>
<organism evidence="3 4">
    <name type="scientific">Monilinia laxa</name>
    <name type="common">Brown rot fungus</name>
    <name type="synonym">Sclerotinia laxa</name>
    <dbReference type="NCBI Taxonomy" id="61186"/>
    <lineage>
        <taxon>Eukaryota</taxon>
        <taxon>Fungi</taxon>
        <taxon>Dikarya</taxon>
        <taxon>Ascomycota</taxon>
        <taxon>Pezizomycotina</taxon>
        <taxon>Leotiomycetes</taxon>
        <taxon>Helotiales</taxon>
        <taxon>Sclerotiniaceae</taxon>
        <taxon>Monilinia</taxon>
    </lineage>
</organism>
<feature type="compositionally biased region" description="Low complexity" evidence="1">
    <location>
        <begin position="67"/>
        <end position="76"/>
    </location>
</feature>
<feature type="compositionally biased region" description="Basic and acidic residues" evidence="1">
    <location>
        <begin position="318"/>
        <end position="331"/>
    </location>
</feature>
<evidence type="ECO:0000256" key="1">
    <source>
        <dbReference type="SAM" id="MobiDB-lite"/>
    </source>
</evidence>
<sequence length="623" mass="67189">MSEVQKPIVEEQVAAPAPAPAITTEAPAVEPVPETKAEEPVAPTESAEPTTEAPAVVEEPSVEEATEAAAPAAKEVTPVEEGVLGYKGPGLLKSFIFQKKHFWFGSEPVEHKNLASYLRGEKPDVANHNAAWSSHTGKGLLFFSKKATEKASPAGILNLSEASDVSEDGTVDFFFAIHGHKHTFQAANIVERDNWVATLKTKVAEAKEIAESVKESETYKTSHAALVKPFSGAATPKKEAKEEKKEEKAEAKAEKKEEKADAKEEQKEENAEAKAEAKEEKKEEKAELKAEKKDRKSRSASRKGDKRTSIFGAIPGFGKKEEKTEAPKDEVLASPSTEEPVVATEAAAAPVVDAPAATEVPATTEEAAIAPAVEEPVAAVAPVEKPVPTKRSSIFGTLQSRFSHKKPEPEAVSPVVAKDEEPVSENAPVIPAVDTTEPLTTDATSPVEATEVPVTNGETPKAAETPTVKTDKRKSSLPWLNKKEKSATTSDEETEKPKSPFAKLRATVKSKSSPKADKTAEKPLEPTAETKAEDNVAEEAAATEATPAHHSSSFCYRMKQLTSLKLHRIFVMISYCCRRKTDLLEIPPRLIDTTLILQYFVHLSFLTRLLCFGLPALAVSAAY</sequence>
<feature type="region of interest" description="Disordered" evidence="1">
    <location>
        <begin position="230"/>
        <end position="343"/>
    </location>
</feature>
<evidence type="ECO:0000313" key="3">
    <source>
        <dbReference type="EMBL" id="KAB8304399.1"/>
    </source>
</evidence>
<dbReference type="Gene3D" id="2.30.29.30">
    <property type="entry name" value="Pleckstrin-homology domain (PH domain)/Phosphotyrosine-binding domain (PTB)"/>
    <property type="match status" value="1"/>
</dbReference>
<dbReference type="Proteomes" id="UP000326757">
    <property type="component" value="Unassembled WGS sequence"/>
</dbReference>
<keyword evidence="4" id="KW-1185">Reference proteome</keyword>
<protein>
    <recommendedName>
        <fullName evidence="2">Meiotic expression up-regulated protein 6 PH domain-containing protein</fullName>
    </recommendedName>
</protein>
<feature type="region of interest" description="Disordered" evidence="1">
    <location>
        <begin position="398"/>
        <end position="545"/>
    </location>
</feature>
<dbReference type="PANTHER" id="PTHR42073">
    <property type="entry name" value="MEIOTIC EXPRESSION UP-REGULATED PROTEIN 6"/>
    <property type="match status" value="1"/>
</dbReference>
<name>A0A5N6KMQ2_MONLA</name>
<dbReference type="AlphaFoldDB" id="A0A5N6KMQ2"/>
<feature type="compositionally biased region" description="Low complexity" evidence="1">
    <location>
        <begin position="10"/>
        <end position="31"/>
    </location>
</feature>
<dbReference type="SUPFAM" id="SSF50729">
    <property type="entry name" value="PH domain-like"/>
    <property type="match status" value="1"/>
</dbReference>
<feature type="compositionally biased region" description="Basic and acidic residues" evidence="1">
    <location>
        <begin position="514"/>
        <end position="534"/>
    </location>
</feature>
<evidence type="ECO:0000259" key="2">
    <source>
        <dbReference type="Pfam" id="PF15406"/>
    </source>
</evidence>
<dbReference type="CDD" id="cd00821">
    <property type="entry name" value="PH"/>
    <property type="match status" value="1"/>
</dbReference>